<accession>A0AAV7UZJ0</accession>
<evidence type="ECO:0000313" key="3">
    <source>
        <dbReference type="Proteomes" id="UP001066276"/>
    </source>
</evidence>
<feature type="region of interest" description="Disordered" evidence="1">
    <location>
        <begin position="77"/>
        <end position="108"/>
    </location>
</feature>
<organism evidence="2 3">
    <name type="scientific">Pleurodeles waltl</name>
    <name type="common">Iberian ribbed newt</name>
    <dbReference type="NCBI Taxonomy" id="8319"/>
    <lineage>
        <taxon>Eukaryota</taxon>
        <taxon>Metazoa</taxon>
        <taxon>Chordata</taxon>
        <taxon>Craniata</taxon>
        <taxon>Vertebrata</taxon>
        <taxon>Euteleostomi</taxon>
        <taxon>Amphibia</taxon>
        <taxon>Batrachia</taxon>
        <taxon>Caudata</taxon>
        <taxon>Salamandroidea</taxon>
        <taxon>Salamandridae</taxon>
        <taxon>Pleurodelinae</taxon>
        <taxon>Pleurodeles</taxon>
    </lineage>
</organism>
<proteinExistence type="predicted"/>
<dbReference type="EMBL" id="JANPWB010000004">
    <property type="protein sequence ID" value="KAJ1193981.1"/>
    <property type="molecule type" value="Genomic_DNA"/>
</dbReference>
<dbReference type="AlphaFoldDB" id="A0AAV7UZJ0"/>
<comment type="caution">
    <text evidence="2">The sequence shown here is derived from an EMBL/GenBank/DDBJ whole genome shotgun (WGS) entry which is preliminary data.</text>
</comment>
<evidence type="ECO:0000256" key="1">
    <source>
        <dbReference type="SAM" id="MobiDB-lite"/>
    </source>
</evidence>
<sequence length="295" mass="30723">MALTGALNVSPSLPPYRQLSPPGKSSSMGQYSVESKARGGAPGNTCHSAAPCSILSLPGGAGRPIPTDRVTVAAKANPPAAGPHLAGGRPPRCQPAPQTSETTFGSPTASGPLLRLTASWNGALPPPLWMALRAAHSPAGRCSLPRYAWVSSGISGGSHSRFPLCPTDRISNAALSPPLRHAIHQPRGSTGPGSREPLLETTGPPVAPLLLGSGCVARCQDLCRISAGLLHGRGQCTGNHVLATLLPGHTPIAILYFTKKNTYIDDKTFQSKISVFKNKEDTRIETQNIAYCLTI</sequence>
<reference evidence="2" key="1">
    <citation type="journal article" date="2022" name="bioRxiv">
        <title>Sequencing and chromosome-scale assembly of the giantPleurodeles waltlgenome.</title>
        <authorList>
            <person name="Brown T."/>
            <person name="Elewa A."/>
            <person name="Iarovenko S."/>
            <person name="Subramanian E."/>
            <person name="Araus A.J."/>
            <person name="Petzold A."/>
            <person name="Susuki M."/>
            <person name="Suzuki K.-i.T."/>
            <person name="Hayashi T."/>
            <person name="Toyoda A."/>
            <person name="Oliveira C."/>
            <person name="Osipova E."/>
            <person name="Leigh N.D."/>
            <person name="Simon A."/>
            <person name="Yun M.H."/>
        </authorList>
    </citation>
    <scope>NUCLEOTIDE SEQUENCE</scope>
    <source>
        <strain evidence="2">20211129_DDA</strain>
        <tissue evidence="2">Liver</tissue>
    </source>
</reference>
<feature type="compositionally biased region" description="Polar residues" evidence="1">
    <location>
        <begin position="23"/>
        <end position="33"/>
    </location>
</feature>
<feature type="region of interest" description="Disordered" evidence="1">
    <location>
        <begin position="1"/>
        <end position="44"/>
    </location>
</feature>
<name>A0AAV7UZJ0_PLEWA</name>
<dbReference type="Proteomes" id="UP001066276">
    <property type="component" value="Chromosome 2_2"/>
</dbReference>
<protein>
    <submittedName>
        <fullName evidence="2">Uncharacterized protein</fullName>
    </submittedName>
</protein>
<feature type="compositionally biased region" description="Polar residues" evidence="1">
    <location>
        <begin position="96"/>
        <end position="108"/>
    </location>
</feature>
<keyword evidence="3" id="KW-1185">Reference proteome</keyword>
<evidence type="ECO:0000313" key="2">
    <source>
        <dbReference type="EMBL" id="KAJ1193981.1"/>
    </source>
</evidence>
<gene>
    <name evidence="2" type="ORF">NDU88_003276</name>
</gene>